<dbReference type="EMBL" id="FOIN01000009">
    <property type="protein sequence ID" value="SET38823.1"/>
    <property type="molecule type" value="Genomic_DNA"/>
</dbReference>
<reference evidence="3" key="1">
    <citation type="submission" date="2016-10" db="EMBL/GenBank/DDBJ databases">
        <authorList>
            <person name="de Groot N.N."/>
        </authorList>
    </citation>
    <scope>NUCLEOTIDE SEQUENCE [LARGE SCALE GENOMIC DNA]</scope>
    <source>
        <strain evidence="3">DSM 1551</strain>
    </source>
</reference>
<protein>
    <recommendedName>
        <fullName evidence="6">DUF4825 domain-containing protein</fullName>
    </recommendedName>
</protein>
<evidence type="ECO:0000313" key="4">
    <source>
        <dbReference type="Proteomes" id="UP000198558"/>
    </source>
</evidence>
<gene>
    <name evidence="2" type="ORF">IMSAGC017_01693</name>
    <name evidence="3" type="ORF">SAMN04489758_1097</name>
</gene>
<keyword evidence="1" id="KW-0472">Membrane</keyword>
<name>A0A1I0E2H7_9FIRM</name>
<evidence type="ECO:0000313" key="2">
    <source>
        <dbReference type="EMBL" id="GFI41648.1"/>
    </source>
</evidence>
<dbReference type="AlphaFoldDB" id="A0A1I0E2H7"/>
<reference evidence="4" key="2">
    <citation type="submission" date="2016-10" db="EMBL/GenBank/DDBJ databases">
        <authorList>
            <person name="Varghese N."/>
            <person name="Submissions S."/>
        </authorList>
    </citation>
    <scope>NUCLEOTIDE SEQUENCE [LARGE SCALE GENOMIC DNA]</scope>
    <source>
        <strain evidence="4">DSM 1551</strain>
    </source>
</reference>
<dbReference type="Proteomes" id="UP000490821">
    <property type="component" value="Unassembled WGS sequence"/>
</dbReference>
<keyword evidence="1" id="KW-0812">Transmembrane</keyword>
<evidence type="ECO:0000313" key="5">
    <source>
        <dbReference type="Proteomes" id="UP000490821"/>
    </source>
</evidence>
<organism evidence="3 4">
    <name type="scientific">Thomasclavelia cocleata</name>
    <dbReference type="NCBI Taxonomy" id="69824"/>
    <lineage>
        <taxon>Bacteria</taxon>
        <taxon>Bacillati</taxon>
        <taxon>Bacillota</taxon>
        <taxon>Erysipelotrichia</taxon>
        <taxon>Erysipelotrichales</taxon>
        <taxon>Coprobacillaceae</taxon>
        <taxon>Thomasclavelia</taxon>
    </lineage>
</organism>
<sequence length="141" mass="16871">MKKYKVLLIVMVIILMIVGLVYYRNYYVKDLLLNQKPYSYEINQEDSSEVSVTMWLGGADKMVKYIFEDDRAIQYHYSNLSISMDNELIVQAKDNIILSKNEEDSKLWQDFNDWLKELGISKRELIKFIEKYLQEYKEDGK</sequence>
<dbReference type="OrthoDB" id="9923328at2"/>
<accession>A0A1I0E2H7</accession>
<feature type="transmembrane region" description="Helical" evidence="1">
    <location>
        <begin position="6"/>
        <end position="23"/>
    </location>
</feature>
<evidence type="ECO:0000256" key="1">
    <source>
        <dbReference type="SAM" id="Phobius"/>
    </source>
</evidence>
<keyword evidence="1" id="KW-1133">Transmembrane helix</keyword>
<dbReference type="RefSeq" id="WP_092353257.1">
    <property type="nucleotide sequence ID" value="NZ_BLMI01000203.1"/>
</dbReference>
<evidence type="ECO:0000313" key="3">
    <source>
        <dbReference type="EMBL" id="SET38823.1"/>
    </source>
</evidence>
<dbReference type="Proteomes" id="UP000198558">
    <property type="component" value="Unassembled WGS sequence"/>
</dbReference>
<dbReference type="EMBL" id="BLMI01000203">
    <property type="protein sequence ID" value="GFI41648.1"/>
    <property type="molecule type" value="Genomic_DNA"/>
</dbReference>
<keyword evidence="4" id="KW-1185">Reference proteome</keyword>
<reference evidence="2 5" key="3">
    <citation type="journal article" date="2020" name="Microbiome">
        <title>Single-cell genomics of uncultured bacteria reveals dietary fiber responders in the mouse gut microbiota.</title>
        <authorList>
            <person name="Chijiiwa R."/>
            <person name="Hosokawa M."/>
            <person name="Kogawa M."/>
            <person name="Nishikawa Y."/>
            <person name="Ide K."/>
            <person name="Sakanashi C."/>
            <person name="Takahashi K."/>
            <person name="Takeyama H."/>
        </authorList>
    </citation>
    <scope>NUCLEOTIDE SEQUENCE [LARGE SCALE GENOMIC DNA]</scope>
    <source>
        <strain evidence="2">IMSAGC_017</strain>
    </source>
</reference>
<proteinExistence type="predicted"/>
<dbReference type="GeneID" id="78288095"/>
<evidence type="ECO:0008006" key="6">
    <source>
        <dbReference type="Google" id="ProtNLM"/>
    </source>
</evidence>